<evidence type="ECO:0000313" key="1">
    <source>
        <dbReference type="EMBL" id="MEE4583396.1"/>
    </source>
</evidence>
<protein>
    <submittedName>
        <fullName evidence="1">Uncharacterized protein</fullName>
    </submittedName>
</protein>
<dbReference type="EMBL" id="JAZBJQ010000005">
    <property type="protein sequence ID" value="MEE4583396.1"/>
    <property type="molecule type" value="Genomic_DNA"/>
</dbReference>
<dbReference type="RefSeq" id="WP_156107332.1">
    <property type="nucleotide sequence ID" value="NZ_CP127865.1"/>
</dbReference>
<dbReference type="AlphaFoldDB" id="A0ABD5J566"/>
<organism evidence="1 2">
    <name type="scientific">Streptomyces antimycoticus</name>
    <dbReference type="NCBI Taxonomy" id="68175"/>
    <lineage>
        <taxon>Bacteria</taxon>
        <taxon>Bacillati</taxon>
        <taxon>Actinomycetota</taxon>
        <taxon>Actinomycetes</taxon>
        <taxon>Kitasatosporales</taxon>
        <taxon>Streptomycetaceae</taxon>
        <taxon>Streptomyces</taxon>
        <taxon>Streptomyces violaceusniger group</taxon>
    </lineage>
</organism>
<sequence length="54" mass="5702">MTNQLPSRRMLLAGLGAAGTTALLSGSGAHLLHYGPPFTWSADHDAELVVLTRQ</sequence>
<accession>A0ABD5J566</accession>
<proteinExistence type="predicted"/>
<dbReference type="InterPro" id="IPR006311">
    <property type="entry name" value="TAT_signal"/>
</dbReference>
<comment type="caution">
    <text evidence="1">The sequence shown here is derived from an EMBL/GenBank/DDBJ whole genome shotgun (WGS) entry which is preliminary data.</text>
</comment>
<gene>
    <name evidence="1" type="ORF">V2K49_09525</name>
</gene>
<dbReference type="Proteomes" id="UP001354649">
    <property type="component" value="Unassembled WGS sequence"/>
</dbReference>
<evidence type="ECO:0000313" key="2">
    <source>
        <dbReference type="Proteomes" id="UP001354649"/>
    </source>
</evidence>
<name>A0ABD5J566_9ACTN</name>
<reference evidence="1 2" key="1">
    <citation type="submission" date="2023-11" db="EMBL/GenBank/DDBJ databases">
        <title>30 novel species of actinomycetes from the DSMZ collection.</title>
        <authorList>
            <person name="Nouioui I."/>
        </authorList>
    </citation>
    <scope>NUCLEOTIDE SEQUENCE [LARGE SCALE GENOMIC DNA]</scope>
    <source>
        <strain evidence="1 2">DSM 41602</strain>
    </source>
</reference>
<dbReference type="PROSITE" id="PS51318">
    <property type="entry name" value="TAT"/>
    <property type="match status" value="1"/>
</dbReference>